<keyword evidence="2" id="KW-1185">Reference proteome</keyword>
<comment type="caution">
    <text evidence="1">The sequence shown here is derived from an EMBL/GenBank/DDBJ whole genome shotgun (WGS) entry which is preliminary data.</text>
</comment>
<proteinExistence type="predicted"/>
<sequence>MTSPITAQDIQALKGKMDYLAQFILDTQQRRDERHPNESDRRNELDDYILDLKAKHSQAEAEFIVTVTQHSVRGYTVTAAPVKTEGAHAADVAVAAVATASAGRKRARVDTTVDELALLAQGNSKGYIIVTALGQVIHADGGVDDFLKQNGNVGSLVFDVDRCRLHDAWELFANFHTHSISHRPKQTQMTVASAHGHYHGLMDGLITAVGKLQEAATDIGEAALAMMHGTLTPKLVGQLVTALRKTFDEPQLRGIYATPMEASAIDAVLGRLQDDQHSVSMDMIVRILHSAEVLSRYTCLVTSVTSALASRFGRGQGDSEMRRPAISDYNLRNIFKLHTDLNTAYATNASAQAVQAHAPASDLRYDPNSGVYQALVDMNIIKKLKDMSKALNDTGSVLGHVAPNRASG</sequence>
<organism evidence="1 2">
    <name type="scientific">Apiospora saccharicola</name>
    <dbReference type="NCBI Taxonomy" id="335842"/>
    <lineage>
        <taxon>Eukaryota</taxon>
        <taxon>Fungi</taxon>
        <taxon>Dikarya</taxon>
        <taxon>Ascomycota</taxon>
        <taxon>Pezizomycotina</taxon>
        <taxon>Sordariomycetes</taxon>
        <taxon>Xylariomycetidae</taxon>
        <taxon>Amphisphaeriales</taxon>
        <taxon>Apiosporaceae</taxon>
        <taxon>Apiospora</taxon>
    </lineage>
</organism>
<evidence type="ECO:0000313" key="2">
    <source>
        <dbReference type="Proteomes" id="UP001446871"/>
    </source>
</evidence>
<dbReference type="Proteomes" id="UP001446871">
    <property type="component" value="Unassembled WGS sequence"/>
</dbReference>
<accession>A0ABR1VNF2</accession>
<gene>
    <name evidence="1" type="ORF">PG996_006113</name>
</gene>
<name>A0ABR1VNF2_9PEZI</name>
<evidence type="ECO:0000313" key="1">
    <source>
        <dbReference type="EMBL" id="KAK8072765.1"/>
    </source>
</evidence>
<dbReference type="EMBL" id="JAQQWM010000003">
    <property type="protein sequence ID" value="KAK8072765.1"/>
    <property type="molecule type" value="Genomic_DNA"/>
</dbReference>
<reference evidence="1 2" key="1">
    <citation type="submission" date="2023-01" db="EMBL/GenBank/DDBJ databases">
        <title>Analysis of 21 Apiospora genomes using comparative genomics revels a genus with tremendous synthesis potential of carbohydrate active enzymes and secondary metabolites.</title>
        <authorList>
            <person name="Sorensen T."/>
        </authorList>
    </citation>
    <scope>NUCLEOTIDE SEQUENCE [LARGE SCALE GENOMIC DNA]</scope>
    <source>
        <strain evidence="1 2">CBS 83171</strain>
    </source>
</reference>
<protein>
    <submittedName>
        <fullName evidence="1">Uncharacterized protein</fullName>
    </submittedName>
</protein>